<comment type="caution">
    <text evidence="1">The sequence shown here is derived from an EMBL/GenBank/DDBJ whole genome shotgun (WGS) entry which is preliminary data.</text>
</comment>
<evidence type="ECO:0000313" key="2">
    <source>
        <dbReference type="Proteomes" id="UP000423756"/>
    </source>
</evidence>
<dbReference type="PROSITE" id="PS51257">
    <property type="entry name" value="PROKAR_LIPOPROTEIN"/>
    <property type="match status" value="1"/>
</dbReference>
<evidence type="ECO:0000313" key="1">
    <source>
        <dbReference type="EMBL" id="KAB0482086.1"/>
    </source>
</evidence>
<protein>
    <submittedName>
        <fullName evidence="1">Uncharacterized protein</fullName>
    </submittedName>
</protein>
<dbReference type="EMBL" id="VZPX01000005">
    <property type="protein sequence ID" value="KAB0482086.1"/>
    <property type="molecule type" value="Genomic_DNA"/>
</dbReference>
<gene>
    <name evidence="1" type="ORF">F7Q91_03620</name>
</gene>
<dbReference type="AlphaFoldDB" id="A0A7V7THR5"/>
<name>A0A7V7THR5_9VIBR</name>
<proteinExistence type="predicted"/>
<dbReference type="RefSeq" id="WP_137406690.1">
    <property type="nucleotide sequence ID" value="NZ_AP025466.1"/>
</dbReference>
<organism evidence="1 2">
    <name type="scientific">Vibrio chagasii</name>
    <dbReference type="NCBI Taxonomy" id="170679"/>
    <lineage>
        <taxon>Bacteria</taxon>
        <taxon>Pseudomonadati</taxon>
        <taxon>Pseudomonadota</taxon>
        <taxon>Gammaproteobacteria</taxon>
        <taxon>Vibrionales</taxon>
        <taxon>Vibrionaceae</taxon>
        <taxon>Vibrio</taxon>
    </lineage>
</organism>
<dbReference type="Gene3D" id="2.180.10.10">
    <property type="entry name" value="RHS repeat-associated core"/>
    <property type="match status" value="1"/>
</dbReference>
<accession>A0A7V7THR5</accession>
<reference evidence="1 2" key="1">
    <citation type="submission" date="2019-09" db="EMBL/GenBank/DDBJ databases">
        <title>Draft genome sequences of 48 bacterial type strains from the CCUG.</title>
        <authorList>
            <person name="Tunovic T."/>
            <person name="Pineiro-Iglesias B."/>
            <person name="Unosson C."/>
            <person name="Inganas E."/>
            <person name="Ohlen M."/>
            <person name="Cardew S."/>
            <person name="Jensie-Markopoulos S."/>
            <person name="Salva-Serra F."/>
            <person name="Jaen-Luchoro D."/>
            <person name="Karlsson R."/>
            <person name="Svensson-Stadler L."/>
            <person name="Chun J."/>
            <person name="Moore E."/>
        </authorList>
    </citation>
    <scope>NUCLEOTIDE SEQUENCE [LARGE SCALE GENOMIC DNA]</scope>
    <source>
        <strain evidence="1 2">CCUG 48643</strain>
    </source>
</reference>
<dbReference type="Proteomes" id="UP000423756">
    <property type="component" value="Unassembled WGS sequence"/>
</dbReference>
<sequence>MRKIMLLALFTIVGCKGSEGGNSSSPNVDLKSLFPDFTEEQIQSLEGSSCVQSCSNVPKGSLRGYHEFSGKFVDESARWGGDDGFMPTYNSRGLVITDKSCDSDYVRKKSNYDYDSSDNLIRKTSIYHDTSAWTYTWEYDVTGNVTSYSTTRYTEYNVYDSDNKLIGVDNYLGRYNVTYIYDTNERLVEMHRENIDTDSVFIEYYSYETEIDADGNLVTKTYKGSEPSFTNGLHIETKVTSESGELLSTTEINYTTQDGNESISTDFDGLGRKIRSYGNKIYAGSNLKFEGTYIYCD</sequence>
<dbReference type="GeneID" id="77344417"/>